<evidence type="ECO:0000313" key="1">
    <source>
        <dbReference type="EMBL" id="JAI03796.1"/>
    </source>
</evidence>
<protein>
    <submittedName>
        <fullName evidence="1">Uncharacterized protein</fullName>
    </submittedName>
</protein>
<reference evidence="1" key="2">
    <citation type="journal article" date="2015" name="Fish Shellfish Immunol.">
        <title>Early steps in the European eel (Anguilla anguilla)-Vibrio vulnificus interaction in the gills: Role of the RtxA13 toxin.</title>
        <authorList>
            <person name="Callol A."/>
            <person name="Pajuelo D."/>
            <person name="Ebbesson L."/>
            <person name="Teles M."/>
            <person name="MacKenzie S."/>
            <person name="Amaro C."/>
        </authorList>
    </citation>
    <scope>NUCLEOTIDE SEQUENCE</scope>
</reference>
<name>A0A0E9XPP5_ANGAN</name>
<organism evidence="1">
    <name type="scientific">Anguilla anguilla</name>
    <name type="common">European freshwater eel</name>
    <name type="synonym">Muraena anguilla</name>
    <dbReference type="NCBI Taxonomy" id="7936"/>
    <lineage>
        <taxon>Eukaryota</taxon>
        <taxon>Metazoa</taxon>
        <taxon>Chordata</taxon>
        <taxon>Craniata</taxon>
        <taxon>Vertebrata</taxon>
        <taxon>Euteleostomi</taxon>
        <taxon>Actinopterygii</taxon>
        <taxon>Neopterygii</taxon>
        <taxon>Teleostei</taxon>
        <taxon>Anguilliformes</taxon>
        <taxon>Anguillidae</taxon>
        <taxon>Anguilla</taxon>
    </lineage>
</organism>
<sequence length="20" mass="2273">MSCFGKYLLRFGSSYHGDTC</sequence>
<reference evidence="1" key="1">
    <citation type="submission" date="2014-11" db="EMBL/GenBank/DDBJ databases">
        <authorList>
            <person name="Amaro Gonzalez C."/>
        </authorList>
    </citation>
    <scope>NUCLEOTIDE SEQUENCE</scope>
</reference>
<accession>A0A0E9XPP5</accession>
<proteinExistence type="predicted"/>
<dbReference type="AlphaFoldDB" id="A0A0E9XPP5"/>
<dbReference type="EMBL" id="GBXM01004782">
    <property type="protein sequence ID" value="JAI03796.1"/>
    <property type="molecule type" value="Transcribed_RNA"/>
</dbReference>